<evidence type="ECO:0000313" key="1">
    <source>
        <dbReference type="EMBL" id="OWK30415.1"/>
    </source>
</evidence>
<name>A0A245ZL10_9SPHN</name>
<organism evidence="1 2">
    <name type="scientific">Sphingomonas dokdonensis</name>
    <dbReference type="NCBI Taxonomy" id="344880"/>
    <lineage>
        <taxon>Bacteria</taxon>
        <taxon>Pseudomonadati</taxon>
        <taxon>Pseudomonadota</taxon>
        <taxon>Alphaproteobacteria</taxon>
        <taxon>Sphingomonadales</taxon>
        <taxon>Sphingomonadaceae</taxon>
        <taxon>Sphingomonas</taxon>
    </lineage>
</organism>
<comment type="caution">
    <text evidence="1">The sequence shown here is derived from an EMBL/GenBank/DDBJ whole genome shotgun (WGS) entry which is preliminary data.</text>
</comment>
<dbReference type="RefSeq" id="WP_143559634.1">
    <property type="nucleotide sequence ID" value="NZ_NBBI01000003.1"/>
</dbReference>
<keyword evidence="2" id="KW-1185">Reference proteome</keyword>
<evidence type="ECO:0000313" key="2">
    <source>
        <dbReference type="Proteomes" id="UP000197290"/>
    </source>
</evidence>
<dbReference type="EMBL" id="NBBI01000003">
    <property type="protein sequence ID" value="OWK30415.1"/>
    <property type="molecule type" value="Genomic_DNA"/>
</dbReference>
<dbReference type="AlphaFoldDB" id="A0A245ZL10"/>
<sequence length="80" mass="9040">MIADPLSTVWRARAAVTRSFREQKRFIQAAFSLIVAMHNGKPDPVEAARLRKLLDERLASQRPTRGVLQKLLQKARGVSD</sequence>
<proteinExistence type="predicted"/>
<accession>A0A245ZL10</accession>
<gene>
    <name evidence="1" type="ORF">SPDO_21010</name>
</gene>
<dbReference type="Proteomes" id="UP000197290">
    <property type="component" value="Unassembled WGS sequence"/>
</dbReference>
<protein>
    <submittedName>
        <fullName evidence="1">Uncharacterized protein</fullName>
    </submittedName>
</protein>
<reference evidence="1 2" key="1">
    <citation type="submission" date="2017-03" db="EMBL/GenBank/DDBJ databases">
        <title>Genome sequence of Sphingomonas dokdonensis DSM 21029.</title>
        <authorList>
            <person name="Poehlein A."/>
            <person name="Wuebbeler J.H."/>
            <person name="Steinbuechel A."/>
            <person name="Daniel R."/>
        </authorList>
    </citation>
    <scope>NUCLEOTIDE SEQUENCE [LARGE SCALE GENOMIC DNA]</scope>
    <source>
        <strain evidence="1 2">DSM 21029</strain>
    </source>
</reference>